<dbReference type="AntiFam" id="ANF00252">
    <property type="entry name" value="Shadow ORF (formerly DUF1590)"/>
</dbReference>
<evidence type="ECO:0000256" key="1">
    <source>
        <dbReference type="SAM" id="MobiDB-lite"/>
    </source>
</evidence>
<dbReference type="PATRIC" id="fig|243090.15.peg.4892"/>
<protein>
    <submittedName>
        <fullName evidence="2">Uncharacterized protein</fullName>
    </submittedName>
</protein>
<name>Q7UFF9_RHOBA</name>
<dbReference type="Proteomes" id="UP000001025">
    <property type="component" value="Chromosome"/>
</dbReference>
<dbReference type="InParanoid" id="Q7UFF9"/>
<accession>Q7UFF9</accession>
<dbReference type="KEGG" id="rba:RB10137"/>
<evidence type="ECO:0000313" key="2">
    <source>
        <dbReference type="EMBL" id="CAD78723.1"/>
    </source>
</evidence>
<keyword evidence="3" id="KW-1185">Reference proteome</keyword>
<proteinExistence type="predicted"/>
<sequence>MSRSRFSGVLYDAPLPKRSLGGGRATPFRRTRGRGPSMENGADCPPPEISLNARFPTPPAARAGFSRRYWRCT</sequence>
<dbReference type="AlphaFoldDB" id="Q7UFF9"/>
<organism evidence="2 3">
    <name type="scientific">Rhodopirellula baltica (strain DSM 10527 / NCIMB 13988 / SH1)</name>
    <dbReference type="NCBI Taxonomy" id="243090"/>
    <lineage>
        <taxon>Bacteria</taxon>
        <taxon>Pseudomonadati</taxon>
        <taxon>Planctomycetota</taxon>
        <taxon>Planctomycetia</taxon>
        <taxon>Pirellulales</taxon>
        <taxon>Pirellulaceae</taxon>
        <taxon>Rhodopirellula</taxon>
    </lineage>
</organism>
<gene>
    <name evidence="2" type="ordered locus">RB10137</name>
</gene>
<dbReference type="OrthoDB" id="296589at2"/>
<dbReference type="EnsemblBacteria" id="CAD78723">
    <property type="protein sequence ID" value="CAD78723"/>
    <property type="gene ID" value="RB10137"/>
</dbReference>
<dbReference type="EMBL" id="BX294151">
    <property type="protein sequence ID" value="CAD78723.1"/>
    <property type="molecule type" value="Genomic_DNA"/>
</dbReference>
<feature type="region of interest" description="Disordered" evidence="1">
    <location>
        <begin position="16"/>
        <end position="56"/>
    </location>
</feature>
<evidence type="ECO:0000313" key="3">
    <source>
        <dbReference type="Proteomes" id="UP000001025"/>
    </source>
</evidence>
<dbReference type="HOGENOM" id="CLU_2702341_0_0_0"/>
<reference evidence="2 3" key="1">
    <citation type="journal article" date="2003" name="Proc. Natl. Acad. Sci. U.S.A.">
        <title>Complete genome sequence of the marine planctomycete Pirellula sp. strain 1.</title>
        <authorList>
            <person name="Gloeckner F.O."/>
            <person name="Kube M."/>
            <person name="Bauer M."/>
            <person name="Teeling H."/>
            <person name="Lombardot T."/>
            <person name="Ludwig W."/>
            <person name="Gade D."/>
            <person name="Beck A."/>
            <person name="Borzym K."/>
            <person name="Heitmann K."/>
            <person name="Rabus R."/>
            <person name="Schlesner H."/>
            <person name="Amann R."/>
            <person name="Reinhardt R."/>
        </authorList>
    </citation>
    <scope>NUCLEOTIDE SEQUENCE [LARGE SCALE GENOMIC DNA]</scope>
    <source>
        <strain evidence="3">DSM 10527 / NCIMB 13988 / SH1</strain>
    </source>
</reference>